<dbReference type="EMBL" id="JAJOZI010000077">
    <property type="protein sequence ID" value="MCD7039747.1"/>
    <property type="molecule type" value="Genomic_DNA"/>
</dbReference>
<dbReference type="RefSeq" id="WP_231808732.1">
    <property type="nucleotide sequence ID" value="NZ_JAJOZG010000133.1"/>
</dbReference>
<accession>A0ABS8QVN8</accession>
<keyword evidence="1" id="KW-0732">Signal</keyword>
<reference evidence="2 3" key="2">
    <citation type="journal article" date="2023" name="Plant Pathol.">
        <title>Dismantling and reorganizing Pseudomonas marginalis sensu#lato.</title>
        <authorList>
            <person name="Sawada H."/>
            <person name="Fujikawa T."/>
            <person name="Satou M."/>
        </authorList>
    </citation>
    <scope>NUCLEOTIDE SEQUENCE [LARGE SCALE GENOMIC DNA]</scope>
    <source>
        <strain evidence="2 3">MAFF 311096</strain>
    </source>
</reference>
<gene>
    <name evidence="2" type="ORF">LRQ20_15600</name>
</gene>
<keyword evidence="3" id="KW-1185">Reference proteome</keyword>
<name>A0ABS8QVN8_9PSED</name>
<dbReference type="Proteomes" id="UP001154922">
    <property type="component" value="Unassembled WGS sequence"/>
</dbReference>
<evidence type="ECO:0000256" key="1">
    <source>
        <dbReference type="SAM" id="SignalP"/>
    </source>
</evidence>
<feature type="chain" id="PRO_5047213759" description="DUF2059 domain-containing protein" evidence="1">
    <location>
        <begin position="24"/>
        <end position="159"/>
    </location>
</feature>
<feature type="signal peptide" evidence="1">
    <location>
        <begin position="1"/>
        <end position="23"/>
    </location>
</feature>
<protein>
    <recommendedName>
        <fullName evidence="4">DUF2059 domain-containing protein</fullName>
    </recommendedName>
</protein>
<reference evidence="2 3" key="1">
    <citation type="journal article" date="2022" name="Int. J. Syst. Evol. Microbiol.">
        <title>Pseudomonas petroselini sp. nov., a pathogen causing bacterial rot of parsley in Japan.</title>
        <authorList>
            <person name="Sawada H."/>
            <person name="Fujikawa T."/>
            <person name="Osada S."/>
            <person name="Satou M."/>
        </authorList>
    </citation>
    <scope>NUCLEOTIDE SEQUENCE [LARGE SCALE GENOMIC DNA]</scope>
    <source>
        <strain evidence="2 3">MAFF 311096</strain>
    </source>
</reference>
<comment type="caution">
    <text evidence="2">The sequence shown here is derived from an EMBL/GenBank/DDBJ whole genome shotgun (WGS) entry which is preliminary data.</text>
</comment>
<proteinExistence type="predicted"/>
<evidence type="ECO:0000313" key="2">
    <source>
        <dbReference type="EMBL" id="MCD7039747.1"/>
    </source>
</evidence>
<sequence>MKRFISNALALTLLCALSNGVSAETPSHRDARIFVNQAQIGRNLPGIALSVAKRTVTFTILAGRLGHTNAASAVSKEIDALLPKYQSRWDENIAQAYEKSFSDEELSSLASEGRSSKYAAKVREQQDKIGMAMESSSKPILSEMVSEALNATFSKQSFE</sequence>
<evidence type="ECO:0000313" key="3">
    <source>
        <dbReference type="Proteomes" id="UP001154922"/>
    </source>
</evidence>
<organism evidence="2 3">
    <name type="scientific">Pseudomonas petroselini</name>
    <dbReference type="NCBI Taxonomy" id="2899822"/>
    <lineage>
        <taxon>Bacteria</taxon>
        <taxon>Pseudomonadati</taxon>
        <taxon>Pseudomonadota</taxon>
        <taxon>Gammaproteobacteria</taxon>
        <taxon>Pseudomonadales</taxon>
        <taxon>Pseudomonadaceae</taxon>
        <taxon>Pseudomonas</taxon>
    </lineage>
</organism>
<evidence type="ECO:0008006" key="4">
    <source>
        <dbReference type="Google" id="ProtNLM"/>
    </source>
</evidence>